<reference evidence="3 4" key="1">
    <citation type="submission" date="2006-02" db="EMBL/GenBank/DDBJ databases">
        <authorList>
            <person name="Pinhassi J."/>
            <person name="Pedros-Alio C."/>
            <person name="Ferriera S."/>
            <person name="Johnson J."/>
            <person name="Kravitz S."/>
            <person name="Halpern A."/>
            <person name="Remington K."/>
            <person name="Beeson K."/>
            <person name="Tran B."/>
            <person name="Rogers Y.-H."/>
            <person name="Friedman R."/>
            <person name="Venter J.C."/>
        </authorList>
    </citation>
    <scope>NUCLEOTIDE SEQUENCE [LARGE SCALE GENOMIC DNA]</scope>
    <source>
        <strain evidence="3 4">MED92</strain>
    </source>
</reference>
<dbReference type="InterPro" id="IPR052198">
    <property type="entry name" value="IorB_Oxidoreductase"/>
</dbReference>
<protein>
    <submittedName>
        <fullName evidence="3">Indolepyruvate ferredoxin oxidoreductase, beta subunit</fullName>
    </submittedName>
</protein>
<dbReference type="InterPro" id="IPR019752">
    <property type="entry name" value="Pyrv/ketoisovalerate_OxRed_cat"/>
</dbReference>
<dbReference type="InterPro" id="IPR002869">
    <property type="entry name" value="Pyrv_flavodox_OxRed_cen"/>
</dbReference>
<evidence type="ECO:0000313" key="4">
    <source>
        <dbReference type="Proteomes" id="UP000002171"/>
    </source>
</evidence>
<evidence type="ECO:0000313" key="3">
    <source>
        <dbReference type="EMBL" id="EAR61877.1"/>
    </source>
</evidence>
<dbReference type="Pfam" id="PF01558">
    <property type="entry name" value="POR"/>
    <property type="match status" value="1"/>
</dbReference>
<accession>A0A7U8C5G4</accession>
<dbReference type="GO" id="GO:0016903">
    <property type="term" value="F:oxidoreductase activity, acting on the aldehyde or oxo group of donors"/>
    <property type="evidence" value="ECO:0007669"/>
    <property type="project" value="InterPro"/>
</dbReference>
<feature type="domain" description="Pyruvate/ketoisovalerate oxidoreductase catalytic" evidence="2">
    <location>
        <begin position="14"/>
        <end position="193"/>
    </location>
</feature>
<evidence type="ECO:0000259" key="2">
    <source>
        <dbReference type="Pfam" id="PF01558"/>
    </source>
</evidence>
<dbReference type="AlphaFoldDB" id="A0A7U8C5G4"/>
<keyword evidence="3" id="KW-0670">Pyruvate</keyword>
<dbReference type="OrthoDB" id="9800445at2"/>
<dbReference type="RefSeq" id="WP_007022612.1">
    <property type="nucleotide sequence ID" value="NZ_CH724127.1"/>
</dbReference>
<dbReference type="Gene3D" id="3.40.920.10">
    <property type="entry name" value="Pyruvate-ferredoxin oxidoreductase, PFOR, domain III"/>
    <property type="match status" value="1"/>
</dbReference>
<evidence type="ECO:0000256" key="1">
    <source>
        <dbReference type="ARBA" id="ARBA00023002"/>
    </source>
</evidence>
<dbReference type="EMBL" id="AAOW01000005">
    <property type="protein sequence ID" value="EAR61877.1"/>
    <property type="molecule type" value="Genomic_DNA"/>
</dbReference>
<comment type="caution">
    <text evidence="3">The sequence shown here is derived from an EMBL/GenBank/DDBJ whole genome shotgun (WGS) entry which is preliminary data.</text>
</comment>
<keyword evidence="1" id="KW-0560">Oxidoreductase</keyword>
<dbReference type="Proteomes" id="UP000002171">
    <property type="component" value="Unassembled WGS sequence"/>
</dbReference>
<dbReference type="PANTHER" id="PTHR43854">
    <property type="entry name" value="INDOLEPYRUVATE OXIDOREDUCTASE SUBUNIT IORB"/>
    <property type="match status" value="1"/>
</dbReference>
<organism evidence="3 4">
    <name type="scientific">Neptuniibacter caesariensis</name>
    <dbReference type="NCBI Taxonomy" id="207954"/>
    <lineage>
        <taxon>Bacteria</taxon>
        <taxon>Pseudomonadati</taxon>
        <taxon>Pseudomonadota</taxon>
        <taxon>Gammaproteobacteria</taxon>
        <taxon>Oceanospirillales</taxon>
        <taxon>Oceanospirillaceae</taxon>
        <taxon>Neptuniibacter</taxon>
    </lineage>
</organism>
<sequence>MKNEVTNIMVCGIGGQGVMTAADILANTALDMGYDVKKTEVAGMAQRGGVVTSHVRFGNRVLSPSIAPGEADLILAFEPAEALRWSEHLRPSGKVMVNSYAQLPPVVSIGLFDYPDNPFEQLLEKGLDAHQFDAGHAAIDLGDRRLINSIMLGAIADHLPFPAETLEQHLLARFAQKGQSVVDMNKEAFSIGRTAFA</sequence>
<keyword evidence="4" id="KW-1185">Reference proteome</keyword>
<name>A0A7U8C5G4_NEPCE</name>
<dbReference type="NCBIfam" id="NF005322">
    <property type="entry name" value="PRK06853.1-2"/>
    <property type="match status" value="1"/>
</dbReference>
<proteinExistence type="predicted"/>
<dbReference type="PANTHER" id="PTHR43854:SF1">
    <property type="entry name" value="INDOLEPYRUVATE OXIDOREDUCTASE SUBUNIT IORB"/>
    <property type="match status" value="1"/>
</dbReference>
<dbReference type="SUPFAM" id="SSF53323">
    <property type="entry name" value="Pyruvate-ferredoxin oxidoreductase, PFOR, domain III"/>
    <property type="match status" value="1"/>
</dbReference>
<gene>
    <name evidence="3" type="ORF">MED92_02978</name>
</gene>